<keyword evidence="5" id="KW-0539">Nucleus</keyword>
<organism evidence="8 9">
    <name type="scientific">Malus domestica</name>
    <name type="common">Apple</name>
    <name type="synonym">Pyrus malus</name>
    <dbReference type="NCBI Taxonomy" id="3750"/>
    <lineage>
        <taxon>Eukaryota</taxon>
        <taxon>Viridiplantae</taxon>
        <taxon>Streptophyta</taxon>
        <taxon>Embryophyta</taxon>
        <taxon>Tracheophyta</taxon>
        <taxon>Spermatophyta</taxon>
        <taxon>Magnoliopsida</taxon>
        <taxon>eudicotyledons</taxon>
        <taxon>Gunneridae</taxon>
        <taxon>Pentapetalae</taxon>
        <taxon>rosids</taxon>
        <taxon>fabids</taxon>
        <taxon>Rosales</taxon>
        <taxon>Rosaceae</taxon>
        <taxon>Amygdaloideae</taxon>
        <taxon>Maleae</taxon>
        <taxon>Malus</taxon>
    </lineage>
</organism>
<dbReference type="PANTHER" id="PTHR31140:SF73">
    <property type="entry name" value="B3 DOMAIN-CONTAINING TRANSCRIPTION FACTOR FUS3"/>
    <property type="match status" value="1"/>
</dbReference>
<evidence type="ECO:0000256" key="6">
    <source>
        <dbReference type="SAM" id="MobiDB-lite"/>
    </source>
</evidence>
<evidence type="ECO:0000256" key="4">
    <source>
        <dbReference type="ARBA" id="ARBA00023163"/>
    </source>
</evidence>
<feature type="compositionally biased region" description="Low complexity" evidence="6">
    <location>
        <begin position="1"/>
        <end position="10"/>
    </location>
</feature>
<proteinExistence type="predicted"/>
<dbReference type="InterPro" id="IPR003340">
    <property type="entry name" value="B3_DNA-bd"/>
</dbReference>
<name>A0A498J1Z1_MALDO</name>
<comment type="caution">
    <text evidence="8">The sequence shown here is derived from an EMBL/GenBank/DDBJ whole genome shotgun (WGS) entry which is preliminary data.</text>
</comment>
<dbReference type="PANTHER" id="PTHR31140">
    <property type="entry name" value="B3 DOMAIN-CONTAINING TRANSCRIPTION FACTOR ABI3"/>
    <property type="match status" value="1"/>
</dbReference>
<dbReference type="GO" id="GO:0003700">
    <property type="term" value="F:DNA-binding transcription factor activity"/>
    <property type="evidence" value="ECO:0007669"/>
    <property type="project" value="InterPro"/>
</dbReference>
<sequence>MDQTAAAAAVAGGGLREKTEASGLRAGVGAELGLVIAKGDKDNPDHKSKVHGSERSGSIHDLVRAVTSFGVLRKKRMTRHRRSSIINFHDLSSFAGAASSNPSHVLPPPSTLPPARVIDPTRLRFLFQKELKNSDVSSLRRMILPKKAAEAHLPTLESKEGMAINMDDIDGLHVWSFKYRFWPNNNSRMYVLENTGEFVNAHGLQFGDYIMVYQDNHNQNYVIQARKASDQDHVYGDISGMNIAVNDLYMQESSSFYMPKMEEDTTAGLSFVYDTTTYSNDSLLDFSGGSMMTNYSRNGSLHESFGSVENLSLDDFY</sequence>
<dbReference type="GO" id="GO:0005634">
    <property type="term" value="C:nucleus"/>
    <property type="evidence" value="ECO:0007669"/>
    <property type="project" value="UniProtKB-SubCell"/>
</dbReference>
<evidence type="ECO:0000313" key="8">
    <source>
        <dbReference type="EMBL" id="RXH89196.1"/>
    </source>
</evidence>
<keyword evidence="2" id="KW-0805">Transcription regulation</keyword>
<dbReference type="FunFam" id="2.40.330.10:FF:000003">
    <property type="entry name" value="B3 domain-containing transcription factor FUS3"/>
    <property type="match status" value="1"/>
</dbReference>
<reference evidence="8 9" key="1">
    <citation type="submission" date="2018-10" db="EMBL/GenBank/DDBJ databases">
        <title>A high-quality apple genome assembly.</title>
        <authorList>
            <person name="Hu J."/>
        </authorList>
    </citation>
    <scope>NUCLEOTIDE SEQUENCE [LARGE SCALE GENOMIC DNA]</scope>
    <source>
        <strain evidence="9">cv. HFTH1</strain>
        <tissue evidence="8">Young leaf</tissue>
    </source>
</reference>
<evidence type="ECO:0000256" key="5">
    <source>
        <dbReference type="ARBA" id="ARBA00023242"/>
    </source>
</evidence>
<dbReference type="SMART" id="SM01019">
    <property type="entry name" value="B3"/>
    <property type="match status" value="1"/>
</dbReference>
<keyword evidence="3" id="KW-0238">DNA-binding</keyword>
<dbReference type="PROSITE" id="PS50863">
    <property type="entry name" value="B3"/>
    <property type="match status" value="1"/>
</dbReference>
<dbReference type="GO" id="GO:0003677">
    <property type="term" value="F:DNA binding"/>
    <property type="evidence" value="ECO:0007669"/>
    <property type="project" value="UniProtKB-KW"/>
</dbReference>
<evidence type="ECO:0000256" key="2">
    <source>
        <dbReference type="ARBA" id="ARBA00023015"/>
    </source>
</evidence>
<feature type="region of interest" description="Disordered" evidence="6">
    <location>
        <begin position="1"/>
        <end position="21"/>
    </location>
</feature>
<dbReference type="InterPro" id="IPR044800">
    <property type="entry name" value="LEC2-like"/>
</dbReference>
<dbReference type="Proteomes" id="UP000290289">
    <property type="component" value="Chromosome 9"/>
</dbReference>
<dbReference type="SUPFAM" id="SSF101936">
    <property type="entry name" value="DNA-binding pseudobarrel domain"/>
    <property type="match status" value="1"/>
</dbReference>
<keyword evidence="4" id="KW-0804">Transcription</keyword>
<dbReference type="EMBL" id="RDQH01000335">
    <property type="protein sequence ID" value="RXH89196.1"/>
    <property type="molecule type" value="Genomic_DNA"/>
</dbReference>
<evidence type="ECO:0000256" key="1">
    <source>
        <dbReference type="ARBA" id="ARBA00004123"/>
    </source>
</evidence>
<dbReference type="AlphaFoldDB" id="A0A498J1Z1"/>
<gene>
    <name evidence="8" type="ORF">DVH24_031553</name>
</gene>
<dbReference type="InterPro" id="IPR015300">
    <property type="entry name" value="DNA-bd_pseudobarrel_sf"/>
</dbReference>
<feature type="domain" description="TF-B3" evidence="7">
    <location>
        <begin position="127"/>
        <end position="229"/>
    </location>
</feature>
<dbReference type="CDD" id="cd10017">
    <property type="entry name" value="B3_DNA"/>
    <property type="match status" value="1"/>
</dbReference>
<keyword evidence="9" id="KW-1185">Reference proteome</keyword>
<dbReference type="GO" id="GO:0009733">
    <property type="term" value="P:response to auxin"/>
    <property type="evidence" value="ECO:0007669"/>
    <property type="project" value="UniProtKB-ARBA"/>
</dbReference>
<dbReference type="Pfam" id="PF02362">
    <property type="entry name" value="B3"/>
    <property type="match status" value="1"/>
</dbReference>
<evidence type="ECO:0000256" key="3">
    <source>
        <dbReference type="ARBA" id="ARBA00023125"/>
    </source>
</evidence>
<evidence type="ECO:0000259" key="7">
    <source>
        <dbReference type="PROSITE" id="PS50863"/>
    </source>
</evidence>
<comment type="subcellular location">
    <subcellularLocation>
        <location evidence="1">Nucleus</location>
    </subcellularLocation>
</comment>
<evidence type="ECO:0000313" key="9">
    <source>
        <dbReference type="Proteomes" id="UP000290289"/>
    </source>
</evidence>
<accession>A0A498J1Z1</accession>
<dbReference type="Gene3D" id="2.40.330.10">
    <property type="entry name" value="DNA-binding pseudobarrel domain"/>
    <property type="match status" value="1"/>
</dbReference>
<protein>
    <recommendedName>
        <fullName evidence="7">TF-B3 domain-containing protein</fullName>
    </recommendedName>
</protein>